<proteinExistence type="predicted"/>
<evidence type="ECO:0000313" key="1">
    <source>
        <dbReference type="EMBL" id="CDI61262.1"/>
    </source>
</evidence>
<organism evidence="1 2">
    <name type="scientific">Lactobacillus helveticus CIRM-BIA 104</name>
    <dbReference type="NCBI Taxonomy" id="1226333"/>
    <lineage>
        <taxon>Bacteria</taxon>
        <taxon>Bacillati</taxon>
        <taxon>Bacillota</taxon>
        <taxon>Bacilli</taxon>
        <taxon>Lactobacillales</taxon>
        <taxon>Lactobacillaceae</taxon>
        <taxon>Lactobacillus</taxon>
    </lineage>
</organism>
<reference evidence="1" key="1">
    <citation type="submission" date="2013-09" db="EMBL/GenBank/DDBJ databases">
        <title>Draft Genome Sequence of five Lactobacillus helveticus strains CIRM-BIA 101T, 103, 104, 951 and 953 isolated from milk product.</title>
        <authorList>
            <person name="Valence F."/>
            <person name="Chuat V."/>
            <person name="Ma L."/>
            <person name="Creno S."/>
            <person name="Falentin H."/>
            <person name="Lortal S."/>
            <person name="Bizet C."/>
            <person name="Clermont D."/>
            <person name="Loux V."/>
            <person name="Bouchier C."/>
            <person name="Cousin S."/>
        </authorList>
    </citation>
    <scope>NUCLEOTIDE SEQUENCE [LARGE SCALE GENOMIC DNA]</scope>
    <source>
        <strain evidence="1">CIRM-BIA 104</strain>
    </source>
</reference>
<gene>
    <name evidence="1" type="ORF">LHCIRMBIA104_02125</name>
</gene>
<comment type="caution">
    <text evidence="1">The sequence shown here is derived from an EMBL/GenBank/DDBJ whole genome shotgun (WGS) entry which is preliminary data.</text>
</comment>
<name>U6FBB6_LACHE</name>
<dbReference type="HOGENOM" id="CLU_3434979_0_0_9"/>
<sequence length="14" mass="1606">MAQLTMKKALLKTE</sequence>
<accession>U6FBB6</accession>
<dbReference type="EMBL" id="CBUL010000184">
    <property type="protein sequence ID" value="CDI61262.1"/>
    <property type="molecule type" value="Genomic_DNA"/>
</dbReference>
<evidence type="ECO:0000313" key="2">
    <source>
        <dbReference type="Proteomes" id="UP000017247"/>
    </source>
</evidence>
<dbReference type="Proteomes" id="UP000017247">
    <property type="component" value="Unassembled WGS sequence"/>
</dbReference>
<protein>
    <submittedName>
        <fullName evidence="1">Uncharacterized protein</fullName>
    </submittedName>
</protein>